<dbReference type="Pfam" id="PF24035">
    <property type="entry name" value="DUF7344"/>
    <property type="match status" value="1"/>
</dbReference>
<sequence length="112" mass="12930">MKGQDLDDCLQLVADRHRRRLIQQLRHETAGKTVTDDLVDRIHGDELQSDDRSMDREQLTIHLSHISLPKLAEQGVVEYDRERGIVRYQPDNRVESILDSLPADRPVTGKHV</sequence>
<dbReference type="InterPro" id="IPR055768">
    <property type="entry name" value="DUF7344"/>
</dbReference>
<name>A0ABU2G4Q8_9EURY</name>
<evidence type="ECO:0000313" key="3">
    <source>
        <dbReference type="Proteomes" id="UP001254813"/>
    </source>
</evidence>
<comment type="caution">
    <text evidence="2">The sequence shown here is derived from an EMBL/GenBank/DDBJ whole genome shotgun (WGS) entry which is preliminary data.</text>
</comment>
<dbReference type="RefSeq" id="WP_310929151.1">
    <property type="nucleotide sequence ID" value="NZ_JAMQOQ010000003.1"/>
</dbReference>
<dbReference type="InterPro" id="IPR036388">
    <property type="entry name" value="WH-like_DNA-bd_sf"/>
</dbReference>
<proteinExistence type="predicted"/>
<feature type="domain" description="DUF7344" evidence="1">
    <location>
        <begin position="11"/>
        <end position="87"/>
    </location>
</feature>
<dbReference type="Gene3D" id="1.10.10.10">
    <property type="entry name" value="Winged helix-like DNA-binding domain superfamily/Winged helix DNA-binding domain"/>
    <property type="match status" value="1"/>
</dbReference>
<keyword evidence="3" id="KW-1185">Reference proteome</keyword>
<dbReference type="EMBL" id="JAMQOQ010000003">
    <property type="protein sequence ID" value="MDS0295279.1"/>
    <property type="molecule type" value="Genomic_DNA"/>
</dbReference>
<dbReference type="Proteomes" id="UP001254813">
    <property type="component" value="Unassembled WGS sequence"/>
</dbReference>
<evidence type="ECO:0000313" key="2">
    <source>
        <dbReference type="EMBL" id="MDS0295279.1"/>
    </source>
</evidence>
<protein>
    <submittedName>
        <fullName evidence="2">ArsR family transcriptional regulator</fullName>
    </submittedName>
</protein>
<reference evidence="2 3" key="1">
    <citation type="submission" date="2022-06" db="EMBL/GenBank/DDBJ databases">
        <title>Halogeometricum sp. a new haloarchaeum isolate from saline soil.</title>
        <authorList>
            <person name="Strakova D."/>
            <person name="Galisteo C."/>
            <person name="Sanchez-Porro C."/>
            <person name="Ventosa A."/>
        </authorList>
    </citation>
    <scope>NUCLEOTIDE SEQUENCE [LARGE SCALE GENOMIC DNA]</scope>
    <source>
        <strain evidence="3">S3BR25-2</strain>
    </source>
</reference>
<evidence type="ECO:0000259" key="1">
    <source>
        <dbReference type="Pfam" id="PF24035"/>
    </source>
</evidence>
<gene>
    <name evidence="2" type="ORF">NDI79_13960</name>
</gene>
<organism evidence="2 3">
    <name type="scientific">Halogeometricum luteum</name>
    <dbReference type="NCBI Taxonomy" id="2950537"/>
    <lineage>
        <taxon>Archaea</taxon>
        <taxon>Methanobacteriati</taxon>
        <taxon>Methanobacteriota</taxon>
        <taxon>Stenosarchaea group</taxon>
        <taxon>Halobacteria</taxon>
        <taxon>Halobacteriales</taxon>
        <taxon>Haloferacaceae</taxon>
        <taxon>Halogeometricum</taxon>
    </lineage>
</organism>
<accession>A0ABU2G4Q8</accession>